<sequence>MSKNQEKIKAALQQIDESLETISTDEDWLRYLYFQSRFYNYSFGNTMLIYLQNRNATYVKGYKAWNTLGRYVRKGSKGLAILAPCIKKKLVSDEEDLENEVKKKVITGFRLVYVYDIADTDGDDSQLPVLITGLSGNSDEEKLIYEKLYEFISSKHVVQEVEGINSKGSYNLETRVITVKADMDYIQKAKTLLHEYSHLIDFEMNPDENISRNCRELIAESCAYVVASRLGLDTSRYSMSYIQSWLRDKNELRMIADTVQKVSYRIITELAGSSDSAFSILRESED</sequence>
<name>A0A5P6VPK4_PSEXY</name>
<organism evidence="2 3">
    <name type="scientific">Pseudobutyrivibrio xylanivorans</name>
    <dbReference type="NCBI Taxonomy" id="185007"/>
    <lineage>
        <taxon>Bacteria</taxon>
        <taxon>Bacillati</taxon>
        <taxon>Bacillota</taxon>
        <taxon>Clostridia</taxon>
        <taxon>Lachnospirales</taxon>
        <taxon>Lachnospiraceae</taxon>
        <taxon>Pseudobutyrivibrio</taxon>
    </lineage>
</organism>
<dbReference type="EMBL" id="CP043028">
    <property type="protein sequence ID" value="QFJ54332.1"/>
    <property type="molecule type" value="Genomic_DNA"/>
</dbReference>
<dbReference type="Pfam" id="PF08401">
    <property type="entry name" value="ArdcN"/>
    <property type="match status" value="1"/>
</dbReference>
<dbReference type="AlphaFoldDB" id="A0A5P6VPK4"/>
<feature type="domain" description="N-terminal" evidence="1">
    <location>
        <begin position="13"/>
        <end position="114"/>
    </location>
</feature>
<dbReference type="KEGG" id="pxv:FXF36_05425"/>
<evidence type="ECO:0000313" key="3">
    <source>
        <dbReference type="Proteomes" id="UP000327030"/>
    </source>
</evidence>
<reference evidence="3" key="1">
    <citation type="submission" date="2019-08" db="EMBL/GenBank/DDBJ databases">
        <title>Complete Genome Sequence of the Polysaccharide-Degrading Rumen Bacterium Pseudobutyrivibrio xylanivorans MA3014.</title>
        <authorList>
            <person name="Palevich N."/>
            <person name="Maclean P.H."/>
            <person name="Kelly W.J."/>
            <person name="Leahy S.C."/>
            <person name="Rakonjac J."/>
            <person name="Attwood G.T."/>
        </authorList>
    </citation>
    <scope>NUCLEOTIDE SEQUENCE [LARGE SCALE GENOMIC DNA]</scope>
    <source>
        <strain evidence="3">MA3014</strain>
    </source>
</reference>
<proteinExistence type="predicted"/>
<dbReference type="OrthoDB" id="9803716at2"/>
<accession>A0A5P6VPK4</accession>
<evidence type="ECO:0000259" key="1">
    <source>
        <dbReference type="Pfam" id="PF08401"/>
    </source>
</evidence>
<dbReference type="GO" id="GO:0003697">
    <property type="term" value="F:single-stranded DNA binding"/>
    <property type="evidence" value="ECO:0007669"/>
    <property type="project" value="InterPro"/>
</dbReference>
<dbReference type="RefSeq" id="WP_151622825.1">
    <property type="nucleotide sequence ID" value="NZ_CP043028.1"/>
</dbReference>
<dbReference type="InterPro" id="IPR013610">
    <property type="entry name" value="ArdC_N"/>
</dbReference>
<evidence type="ECO:0000313" key="2">
    <source>
        <dbReference type="EMBL" id="QFJ54332.1"/>
    </source>
</evidence>
<dbReference type="Proteomes" id="UP000327030">
    <property type="component" value="Chromosome 1"/>
</dbReference>
<protein>
    <recommendedName>
        <fullName evidence="1">N-terminal domain-containing protein</fullName>
    </recommendedName>
</protein>
<gene>
    <name evidence="2" type="ORF">FXF36_05425</name>
</gene>